<dbReference type="HOGENOM" id="CLU_1079172_0_0_1"/>
<keyword evidence="3" id="KW-1185">Reference proteome</keyword>
<evidence type="ECO:0000313" key="2">
    <source>
        <dbReference type="EnsemblPlants" id="OB05G22870.1"/>
    </source>
</evidence>
<proteinExistence type="predicted"/>
<sequence>MSARLWLPPVHAPFHETTARAYYGSSSSSTNLKSRGQPGRPAGAESTHHLTVHRKKSAPRDGSKRLNSPRHYAYDARAGGGDGGGGGGVARAGAPGRSPARQARNGSTCISLTEEREESHHLRCGLVLQDHRPLSASHIHGRVVALCATYQAFFYCLGHGDGESMTPSYPGLKICCLGRSTLSTRLMDTSAPCPVFTVAEHDNVGVGVDEHTDELRELAKIMSFLLELSKGGTVLGLQTTLLSPSIVASWNHGPSLRL</sequence>
<reference evidence="2" key="2">
    <citation type="submission" date="2013-04" db="UniProtKB">
        <authorList>
            <consortium name="EnsemblPlants"/>
        </authorList>
    </citation>
    <scope>IDENTIFICATION</scope>
</reference>
<name>J3M6R3_ORYBR</name>
<evidence type="ECO:0000313" key="3">
    <source>
        <dbReference type="Proteomes" id="UP000006038"/>
    </source>
</evidence>
<protein>
    <submittedName>
        <fullName evidence="2">Uncharacterized protein</fullName>
    </submittedName>
</protein>
<feature type="compositionally biased region" description="Gly residues" evidence="1">
    <location>
        <begin position="78"/>
        <end position="90"/>
    </location>
</feature>
<organism evidence="2">
    <name type="scientific">Oryza brachyantha</name>
    <name type="common">malo sina</name>
    <dbReference type="NCBI Taxonomy" id="4533"/>
    <lineage>
        <taxon>Eukaryota</taxon>
        <taxon>Viridiplantae</taxon>
        <taxon>Streptophyta</taxon>
        <taxon>Embryophyta</taxon>
        <taxon>Tracheophyta</taxon>
        <taxon>Spermatophyta</taxon>
        <taxon>Magnoliopsida</taxon>
        <taxon>Liliopsida</taxon>
        <taxon>Poales</taxon>
        <taxon>Poaceae</taxon>
        <taxon>BOP clade</taxon>
        <taxon>Oryzoideae</taxon>
        <taxon>Oryzeae</taxon>
        <taxon>Oryzinae</taxon>
        <taxon>Oryza</taxon>
    </lineage>
</organism>
<reference evidence="2" key="1">
    <citation type="journal article" date="2013" name="Nat. Commun.">
        <title>Whole-genome sequencing of Oryza brachyantha reveals mechanisms underlying Oryza genome evolution.</title>
        <authorList>
            <person name="Chen J."/>
            <person name="Huang Q."/>
            <person name="Gao D."/>
            <person name="Wang J."/>
            <person name="Lang Y."/>
            <person name="Liu T."/>
            <person name="Li B."/>
            <person name="Bai Z."/>
            <person name="Luis Goicoechea J."/>
            <person name="Liang C."/>
            <person name="Chen C."/>
            <person name="Zhang W."/>
            <person name="Sun S."/>
            <person name="Liao Y."/>
            <person name="Zhang X."/>
            <person name="Yang L."/>
            <person name="Song C."/>
            <person name="Wang M."/>
            <person name="Shi J."/>
            <person name="Liu G."/>
            <person name="Liu J."/>
            <person name="Zhou H."/>
            <person name="Zhou W."/>
            <person name="Yu Q."/>
            <person name="An N."/>
            <person name="Chen Y."/>
            <person name="Cai Q."/>
            <person name="Wang B."/>
            <person name="Liu B."/>
            <person name="Min J."/>
            <person name="Huang Y."/>
            <person name="Wu H."/>
            <person name="Li Z."/>
            <person name="Zhang Y."/>
            <person name="Yin Y."/>
            <person name="Song W."/>
            <person name="Jiang J."/>
            <person name="Jackson S.A."/>
            <person name="Wing R.A."/>
            <person name="Wang J."/>
            <person name="Chen M."/>
        </authorList>
    </citation>
    <scope>NUCLEOTIDE SEQUENCE [LARGE SCALE GENOMIC DNA]</scope>
    <source>
        <strain evidence="2">cv. IRGC 101232</strain>
    </source>
</reference>
<evidence type="ECO:0000256" key="1">
    <source>
        <dbReference type="SAM" id="MobiDB-lite"/>
    </source>
</evidence>
<feature type="compositionally biased region" description="Polar residues" evidence="1">
    <location>
        <begin position="24"/>
        <end position="34"/>
    </location>
</feature>
<dbReference type="EnsemblPlants" id="OB05G22870.1">
    <property type="protein sequence ID" value="OB05G22870.1"/>
    <property type="gene ID" value="OB05G22870"/>
</dbReference>
<feature type="compositionally biased region" description="Low complexity" evidence="1">
    <location>
        <begin position="91"/>
        <end position="104"/>
    </location>
</feature>
<accession>J3M6R3</accession>
<dbReference type="AlphaFoldDB" id="J3M6R3"/>
<dbReference type="Proteomes" id="UP000006038">
    <property type="component" value="Chromosome 5"/>
</dbReference>
<dbReference type="Gramene" id="OB05G22870.1">
    <property type="protein sequence ID" value="OB05G22870.1"/>
    <property type="gene ID" value="OB05G22870"/>
</dbReference>
<feature type="region of interest" description="Disordered" evidence="1">
    <location>
        <begin position="22"/>
        <end position="106"/>
    </location>
</feature>